<dbReference type="PANTHER" id="PTHR33144">
    <property type="entry name" value="OS10G0409366 PROTEIN-RELATED"/>
    <property type="match status" value="1"/>
</dbReference>
<protein>
    <submittedName>
        <fullName evidence="3">Uncharacterized protein</fullName>
    </submittedName>
</protein>
<sequence>MARAGKQRITRSHDEYLSEDHIGEKSPQTNVASSEQNISNKEDHLDSRSDNESQGKKDRNHKQINKEAILNQVKKRFLYPARMETWVLRTIGERWRQHKSNLKSIYFDPHKSQDANNSNAPDGVLADQWVALVNNWMTPKAQDLSEANRINCTRRKSMHTSGTKSFARNREELREQDPEKKYPHRVVLYIHTHKSNIGNNRNAHVGELKELLAQQPDLADSSNGKDAWEGDALNRILGKEKPSHIHGLGLVPNPKQVFDPSTSSRMKHLNVTTLDETSSEDVVSLRLELEKLQKHVQKQDDTILDLQHTVERQKRQHVNPNNLISNSLKIAWT</sequence>
<feature type="region of interest" description="Disordered" evidence="2">
    <location>
        <begin position="155"/>
        <end position="178"/>
    </location>
</feature>
<dbReference type="EMBL" id="CM000781">
    <property type="protein sequence ID" value="AQK69172.1"/>
    <property type="molecule type" value="Genomic_DNA"/>
</dbReference>
<dbReference type="Pfam" id="PF03004">
    <property type="entry name" value="Transposase_24"/>
    <property type="match status" value="1"/>
</dbReference>
<feature type="compositionally biased region" description="Basic and acidic residues" evidence="2">
    <location>
        <begin position="168"/>
        <end position="178"/>
    </location>
</feature>
<accession>A0A1D6H2V9</accession>
<proteinExistence type="predicted"/>
<evidence type="ECO:0000256" key="1">
    <source>
        <dbReference type="SAM" id="Coils"/>
    </source>
</evidence>
<organism evidence="3">
    <name type="scientific">Zea mays</name>
    <name type="common">Maize</name>
    <dbReference type="NCBI Taxonomy" id="4577"/>
    <lineage>
        <taxon>Eukaryota</taxon>
        <taxon>Viridiplantae</taxon>
        <taxon>Streptophyta</taxon>
        <taxon>Embryophyta</taxon>
        <taxon>Tracheophyta</taxon>
        <taxon>Spermatophyta</taxon>
        <taxon>Magnoliopsida</taxon>
        <taxon>Liliopsida</taxon>
        <taxon>Poales</taxon>
        <taxon>Poaceae</taxon>
        <taxon>PACMAD clade</taxon>
        <taxon>Panicoideae</taxon>
        <taxon>Andropogonodae</taxon>
        <taxon>Andropogoneae</taxon>
        <taxon>Tripsacinae</taxon>
        <taxon>Zea</taxon>
    </lineage>
</organism>
<feature type="compositionally biased region" description="Basic residues" evidence="2">
    <location>
        <begin position="1"/>
        <end position="10"/>
    </location>
</feature>
<dbReference type="PANTHER" id="PTHR33144:SF16">
    <property type="entry name" value="OS02G0129000 PROTEIN"/>
    <property type="match status" value="1"/>
</dbReference>
<feature type="compositionally biased region" description="Polar residues" evidence="2">
    <location>
        <begin position="26"/>
        <end position="39"/>
    </location>
</feature>
<dbReference type="SMR" id="A0A1D6H2V9"/>
<dbReference type="ExpressionAtlas" id="A0A1D6H2V9">
    <property type="expression patterns" value="baseline"/>
</dbReference>
<reference evidence="3" key="1">
    <citation type="submission" date="2015-12" db="EMBL/GenBank/DDBJ databases">
        <title>Update maize B73 reference genome by single molecule sequencing technologies.</title>
        <authorList>
            <consortium name="Maize Genome Sequencing Project"/>
            <person name="Ware D."/>
        </authorList>
    </citation>
    <scope>NUCLEOTIDE SEQUENCE</scope>
    <source>
        <tissue evidence="3">Seedling</tissue>
    </source>
</reference>
<feature type="region of interest" description="Disordered" evidence="2">
    <location>
        <begin position="1"/>
        <end position="67"/>
    </location>
</feature>
<dbReference type="InterPro" id="IPR004252">
    <property type="entry name" value="Probable_transposase_24"/>
</dbReference>
<feature type="compositionally biased region" description="Basic and acidic residues" evidence="2">
    <location>
        <begin position="40"/>
        <end position="57"/>
    </location>
</feature>
<gene>
    <name evidence="3" type="ORF">ZEAMMB73_Zm00001d015606</name>
</gene>
<evidence type="ECO:0000313" key="3">
    <source>
        <dbReference type="EMBL" id="AQK69172.1"/>
    </source>
</evidence>
<dbReference type="AlphaFoldDB" id="A0A1D6H2V9"/>
<name>A0A1D6H2V9_MAIZE</name>
<dbReference type="eggNOG" id="ENOG502S42M">
    <property type="taxonomic scope" value="Eukaryota"/>
</dbReference>
<dbReference type="InParanoid" id="A0A1D6H2V9"/>
<feature type="coiled-coil region" evidence="1">
    <location>
        <begin position="282"/>
        <end position="309"/>
    </location>
</feature>
<keyword evidence="1" id="KW-0175">Coiled coil</keyword>
<feature type="compositionally biased region" description="Basic and acidic residues" evidence="2">
    <location>
        <begin position="11"/>
        <end position="24"/>
    </location>
</feature>
<evidence type="ECO:0000256" key="2">
    <source>
        <dbReference type="SAM" id="MobiDB-lite"/>
    </source>
</evidence>